<feature type="chain" id="PRO_5031127996" evidence="2">
    <location>
        <begin position="22"/>
        <end position="115"/>
    </location>
</feature>
<comment type="caution">
    <text evidence="3">The sequence shown here is derived from an EMBL/GenBank/DDBJ whole genome shotgun (WGS) entry which is preliminary data.</text>
</comment>
<evidence type="ECO:0000256" key="2">
    <source>
        <dbReference type="SAM" id="SignalP"/>
    </source>
</evidence>
<feature type="region of interest" description="Disordered" evidence="1">
    <location>
        <begin position="26"/>
        <end position="115"/>
    </location>
</feature>
<evidence type="ECO:0000313" key="3">
    <source>
        <dbReference type="EMBL" id="MBB4002376.1"/>
    </source>
</evidence>
<gene>
    <name evidence="3" type="ORF">GGR03_001423</name>
</gene>
<accession>A0A7W6HC07</accession>
<dbReference type="EMBL" id="JACIEM010000001">
    <property type="protein sequence ID" value="MBB4002376.1"/>
    <property type="molecule type" value="Genomic_DNA"/>
</dbReference>
<feature type="signal peptide" evidence="2">
    <location>
        <begin position="1"/>
        <end position="21"/>
    </location>
</feature>
<evidence type="ECO:0000313" key="4">
    <source>
        <dbReference type="Proteomes" id="UP000588647"/>
    </source>
</evidence>
<keyword evidence="2" id="KW-0732">Signal</keyword>
<feature type="compositionally biased region" description="Polar residues" evidence="1">
    <location>
        <begin position="75"/>
        <end position="92"/>
    </location>
</feature>
<sequence length="115" mass="11661">MSLRLPTILVSLAFAVSPAIGQTAVPQDAPIPQDGVLIQEGPGLPIEDQIDTGGLPGVDFDDAGEDSPVRGPGGLQNNTGAVGTNAPDTSGYNPEPLETPLPDDEGLPLSTPLPQ</sequence>
<organism evidence="3 4">
    <name type="scientific">Aurantimonas endophytica</name>
    <dbReference type="NCBI Taxonomy" id="1522175"/>
    <lineage>
        <taxon>Bacteria</taxon>
        <taxon>Pseudomonadati</taxon>
        <taxon>Pseudomonadota</taxon>
        <taxon>Alphaproteobacteria</taxon>
        <taxon>Hyphomicrobiales</taxon>
        <taxon>Aurantimonadaceae</taxon>
        <taxon>Aurantimonas</taxon>
    </lineage>
</organism>
<proteinExistence type="predicted"/>
<keyword evidence="4" id="KW-1185">Reference proteome</keyword>
<dbReference type="Proteomes" id="UP000588647">
    <property type="component" value="Unassembled WGS sequence"/>
</dbReference>
<dbReference type="AlphaFoldDB" id="A0A7W6HC07"/>
<name>A0A7W6HC07_9HYPH</name>
<evidence type="ECO:0000256" key="1">
    <source>
        <dbReference type="SAM" id="MobiDB-lite"/>
    </source>
</evidence>
<reference evidence="3 4" key="1">
    <citation type="submission" date="2020-08" db="EMBL/GenBank/DDBJ databases">
        <title>Genomic Encyclopedia of Type Strains, Phase IV (KMG-IV): sequencing the most valuable type-strain genomes for metagenomic binning, comparative biology and taxonomic classification.</title>
        <authorList>
            <person name="Goeker M."/>
        </authorList>
    </citation>
    <scope>NUCLEOTIDE SEQUENCE [LARGE SCALE GENOMIC DNA]</scope>
    <source>
        <strain evidence="3 4">DSM 103570</strain>
    </source>
</reference>
<dbReference type="RefSeq" id="WP_183206833.1">
    <property type="nucleotide sequence ID" value="NZ_JAAAMM010000001.1"/>
</dbReference>
<protein>
    <submittedName>
        <fullName evidence="3">Uncharacterized protein</fullName>
    </submittedName>
</protein>